<feature type="non-terminal residue" evidence="2">
    <location>
        <position position="194"/>
    </location>
</feature>
<gene>
    <name evidence="2" type="ORF">S06H3_55957</name>
</gene>
<evidence type="ECO:0000259" key="1">
    <source>
        <dbReference type="Pfam" id="PF02129"/>
    </source>
</evidence>
<organism evidence="2">
    <name type="scientific">marine sediment metagenome</name>
    <dbReference type="NCBI Taxonomy" id="412755"/>
    <lineage>
        <taxon>unclassified sequences</taxon>
        <taxon>metagenomes</taxon>
        <taxon>ecological metagenomes</taxon>
    </lineage>
</organism>
<dbReference type="SUPFAM" id="SSF53474">
    <property type="entry name" value="alpha/beta-Hydrolases"/>
    <property type="match status" value="1"/>
</dbReference>
<dbReference type="AlphaFoldDB" id="X1NZ29"/>
<dbReference type="EMBL" id="BARV01035938">
    <property type="protein sequence ID" value="GAI48883.1"/>
    <property type="molecule type" value="Genomic_DNA"/>
</dbReference>
<dbReference type="PANTHER" id="PTHR43056">
    <property type="entry name" value="PEPTIDASE S9 PROLYL OLIGOPEPTIDASE"/>
    <property type="match status" value="1"/>
</dbReference>
<protein>
    <recommendedName>
        <fullName evidence="1">Xaa-Pro dipeptidyl-peptidase-like domain-containing protein</fullName>
    </recommendedName>
</protein>
<dbReference type="InterPro" id="IPR029058">
    <property type="entry name" value="AB_hydrolase_fold"/>
</dbReference>
<sequence length="194" mass="21521">MIGIKIEKDAPIPMRDGLKLAANIYRPEKPGQYPVIMAFTGFGKDGFWAERHFGWQVAYEPGSPTVTGSITFEANDPAYWVPHEYVVIIVDPRGFGRSPGQMPTADLDGAVGEHALIYKGLWARDMYDAVEWAGTQEWSNGNVGLSGVSILAFSQWRVAGLNPPHLKAINPWEAMTDFYRDVMFPGGIPETKFT</sequence>
<dbReference type="InterPro" id="IPR000383">
    <property type="entry name" value="Xaa-Pro-like_dom"/>
</dbReference>
<reference evidence="2" key="1">
    <citation type="journal article" date="2014" name="Front. Microbiol.">
        <title>High frequency of phylogenetically diverse reductive dehalogenase-homologous genes in deep subseafloor sedimentary metagenomes.</title>
        <authorList>
            <person name="Kawai M."/>
            <person name="Futagami T."/>
            <person name="Toyoda A."/>
            <person name="Takaki Y."/>
            <person name="Nishi S."/>
            <person name="Hori S."/>
            <person name="Arai W."/>
            <person name="Tsubouchi T."/>
            <person name="Morono Y."/>
            <person name="Uchiyama I."/>
            <person name="Ito T."/>
            <person name="Fujiyama A."/>
            <person name="Inagaki F."/>
            <person name="Takami H."/>
        </authorList>
    </citation>
    <scope>NUCLEOTIDE SEQUENCE</scope>
    <source>
        <strain evidence="2">Expedition CK06-06</strain>
    </source>
</reference>
<accession>X1NZ29</accession>
<feature type="domain" description="Xaa-Pro dipeptidyl-peptidase-like" evidence="1">
    <location>
        <begin position="16"/>
        <end position="191"/>
    </location>
</feature>
<evidence type="ECO:0000313" key="2">
    <source>
        <dbReference type="EMBL" id="GAI48883.1"/>
    </source>
</evidence>
<dbReference type="InterPro" id="IPR005674">
    <property type="entry name" value="CocE/Ser_esterase"/>
</dbReference>
<proteinExistence type="predicted"/>
<comment type="caution">
    <text evidence="2">The sequence shown here is derived from an EMBL/GenBank/DDBJ whole genome shotgun (WGS) entry which is preliminary data.</text>
</comment>
<dbReference type="NCBIfam" id="TIGR00976">
    <property type="entry name" value="CocE_NonD"/>
    <property type="match status" value="1"/>
</dbReference>
<dbReference type="Pfam" id="PF02129">
    <property type="entry name" value="Peptidase_S15"/>
    <property type="match status" value="1"/>
</dbReference>
<dbReference type="InterPro" id="IPR050585">
    <property type="entry name" value="Xaa-Pro_dipeptidyl-ppase/CocE"/>
</dbReference>
<dbReference type="GO" id="GO:0016787">
    <property type="term" value="F:hydrolase activity"/>
    <property type="evidence" value="ECO:0007669"/>
    <property type="project" value="InterPro"/>
</dbReference>
<name>X1NZ29_9ZZZZ</name>
<dbReference type="PANTHER" id="PTHR43056:SF10">
    <property type="entry name" value="COCE_NOND FAMILY, PUTATIVE (AFU_ORTHOLOGUE AFUA_7G00600)-RELATED"/>
    <property type="match status" value="1"/>
</dbReference>
<dbReference type="Gene3D" id="3.40.50.1820">
    <property type="entry name" value="alpha/beta hydrolase"/>
    <property type="match status" value="1"/>
</dbReference>